<evidence type="ECO:0000256" key="1">
    <source>
        <dbReference type="ARBA" id="ARBA00023125"/>
    </source>
</evidence>
<feature type="region of interest" description="Disordered" evidence="2">
    <location>
        <begin position="1"/>
        <end position="50"/>
    </location>
</feature>
<name>A0A6C0FFC8_9ZZZZ</name>
<feature type="domain" description="HTH cro/C1-type" evidence="3">
    <location>
        <begin position="57"/>
        <end position="89"/>
    </location>
</feature>
<dbReference type="Gene3D" id="1.10.260.40">
    <property type="entry name" value="lambda repressor-like DNA-binding domains"/>
    <property type="match status" value="1"/>
</dbReference>
<dbReference type="GO" id="GO:0005634">
    <property type="term" value="C:nucleus"/>
    <property type="evidence" value="ECO:0007669"/>
    <property type="project" value="TreeGrafter"/>
</dbReference>
<accession>A0A6C0FFC8</accession>
<sequence>MEHQDWDTVYITPKKKNIQGGDKPKQHVKSKEQKMNEKEEQGKLTHKKMDAGFGKALQKYRLSQNMTQKDIAQKLNIPVKDINEIESGKMKHNGALMGRIKRLIN</sequence>
<dbReference type="CDD" id="cd00093">
    <property type="entry name" value="HTH_XRE"/>
    <property type="match status" value="1"/>
</dbReference>
<feature type="compositionally biased region" description="Basic and acidic residues" evidence="2">
    <location>
        <begin position="22"/>
        <end position="50"/>
    </location>
</feature>
<dbReference type="GO" id="GO:0003677">
    <property type="term" value="F:DNA binding"/>
    <property type="evidence" value="ECO:0007669"/>
    <property type="project" value="UniProtKB-KW"/>
</dbReference>
<dbReference type="PANTHER" id="PTHR10245">
    <property type="entry name" value="ENDOTHELIAL DIFFERENTIATION-RELATED FACTOR 1 MULTIPROTEIN BRIDGING FACTOR 1"/>
    <property type="match status" value="1"/>
</dbReference>
<keyword evidence="1" id="KW-0238">DNA-binding</keyword>
<proteinExistence type="predicted"/>
<reference evidence="4" key="1">
    <citation type="journal article" date="2020" name="Nature">
        <title>Giant virus diversity and host interactions through global metagenomics.</title>
        <authorList>
            <person name="Schulz F."/>
            <person name="Roux S."/>
            <person name="Paez-Espino D."/>
            <person name="Jungbluth S."/>
            <person name="Walsh D.A."/>
            <person name="Denef V.J."/>
            <person name="McMahon K.D."/>
            <person name="Konstantinidis K.T."/>
            <person name="Eloe-Fadrosh E.A."/>
            <person name="Kyrpides N.C."/>
            <person name="Woyke T."/>
        </authorList>
    </citation>
    <scope>NUCLEOTIDE SEQUENCE</scope>
    <source>
        <strain evidence="4">GVMAG-S-ERX556126-94</strain>
    </source>
</reference>
<protein>
    <recommendedName>
        <fullName evidence="3">HTH cro/C1-type domain-containing protein</fullName>
    </recommendedName>
</protein>
<organism evidence="4">
    <name type="scientific">viral metagenome</name>
    <dbReference type="NCBI Taxonomy" id="1070528"/>
    <lineage>
        <taxon>unclassified sequences</taxon>
        <taxon>metagenomes</taxon>
        <taxon>organismal metagenomes</taxon>
    </lineage>
</organism>
<evidence type="ECO:0000256" key="2">
    <source>
        <dbReference type="SAM" id="MobiDB-lite"/>
    </source>
</evidence>
<evidence type="ECO:0000259" key="3">
    <source>
        <dbReference type="PROSITE" id="PS50943"/>
    </source>
</evidence>
<dbReference type="SUPFAM" id="SSF47413">
    <property type="entry name" value="lambda repressor-like DNA-binding domains"/>
    <property type="match status" value="1"/>
</dbReference>
<evidence type="ECO:0000313" key="4">
    <source>
        <dbReference type="EMBL" id="QHT39159.1"/>
    </source>
</evidence>
<dbReference type="InterPro" id="IPR010982">
    <property type="entry name" value="Lambda_DNA-bd_dom_sf"/>
</dbReference>
<dbReference type="AlphaFoldDB" id="A0A6C0FFC8"/>
<dbReference type="InterPro" id="IPR001387">
    <property type="entry name" value="Cro/C1-type_HTH"/>
</dbReference>
<dbReference type="PROSITE" id="PS50943">
    <property type="entry name" value="HTH_CROC1"/>
    <property type="match status" value="1"/>
</dbReference>
<dbReference type="EMBL" id="MN738839">
    <property type="protein sequence ID" value="QHT39159.1"/>
    <property type="molecule type" value="Genomic_DNA"/>
</dbReference>
<dbReference type="PANTHER" id="PTHR10245:SF15">
    <property type="entry name" value="ENDOTHELIAL DIFFERENTIATION-RELATED FACTOR 1"/>
    <property type="match status" value="1"/>
</dbReference>
<dbReference type="Pfam" id="PF01381">
    <property type="entry name" value="HTH_3"/>
    <property type="match status" value="1"/>
</dbReference>